<dbReference type="CDD" id="cd02219">
    <property type="entry name" value="cupin_YjlB-like"/>
    <property type="match status" value="1"/>
</dbReference>
<evidence type="ECO:0000313" key="3">
    <source>
        <dbReference type="Proteomes" id="UP000199008"/>
    </source>
</evidence>
<dbReference type="InterPro" id="IPR013096">
    <property type="entry name" value="Cupin_2"/>
</dbReference>
<dbReference type="AlphaFoldDB" id="A0A1G9AX80"/>
<dbReference type="PIRSF" id="PIRSF019307">
    <property type="entry name" value="UCP019307"/>
    <property type="match status" value="1"/>
</dbReference>
<dbReference type="InterPro" id="IPR014500">
    <property type="entry name" value="UCP019307_cupin"/>
</dbReference>
<dbReference type="OrthoDB" id="9791759at2"/>
<name>A0A1G9AX80_9BACL</name>
<dbReference type="Proteomes" id="UP000199008">
    <property type="component" value="Unassembled WGS sequence"/>
</dbReference>
<keyword evidence="3" id="KW-1185">Reference proteome</keyword>
<dbReference type="SUPFAM" id="SSF51182">
    <property type="entry name" value="RmlC-like cupins"/>
    <property type="match status" value="1"/>
</dbReference>
<evidence type="ECO:0000259" key="1">
    <source>
        <dbReference type="Pfam" id="PF07883"/>
    </source>
</evidence>
<proteinExistence type="predicted"/>
<sequence>MKDAKATEIIQLNIEDDGRIPNHWKLPLLIYKNVLDEDDDAVAILNSNNWSGEWLGSVHPYHHYHSNTHEVLAADSGTATIQLGGELGETVNVEKGDVIILPAGYGHKMIESSDDYQNYGAYPNGRSFDMCYGKEDERPEKLENIKHVPMPEADPIFGTSGPLFNYWED</sequence>
<dbReference type="InterPro" id="IPR047121">
    <property type="entry name" value="YjiB-like"/>
</dbReference>
<dbReference type="Gene3D" id="2.60.120.10">
    <property type="entry name" value="Jelly Rolls"/>
    <property type="match status" value="1"/>
</dbReference>
<evidence type="ECO:0000313" key="2">
    <source>
        <dbReference type="EMBL" id="SDK31225.1"/>
    </source>
</evidence>
<dbReference type="PANTHER" id="PTHR36448">
    <property type="entry name" value="BLR7373 PROTEIN"/>
    <property type="match status" value="1"/>
</dbReference>
<accession>A0A1G9AX80</accession>
<protein>
    <submittedName>
        <fullName evidence="2">Uncharacterized protein YjlB</fullName>
    </submittedName>
</protein>
<gene>
    <name evidence="2" type="ORF">SAMN05216216_10211</name>
</gene>
<dbReference type="STRING" id="576118.SAMN05216216_10211"/>
<dbReference type="EMBL" id="FNFY01000002">
    <property type="protein sequence ID" value="SDK31225.1"/>
    <property type="molecule type" value="Genomic_DNA"/>
</dbReference>
<dbReference type="Pfam" id="PF07883">
    <property type="entry name" value="Cupin_2"/>
    <property type="match status" value="1"/>
</dbReference>
<feature type="domain" description="Cupin type-2" evidence="1">
    <location>
        <begin position="59"/>
        <end position="114"/>
    </location>
</feature>
<dbReference type="PANTHER" id="PTHR36448:SF2">
    <property type="entry name" value="CUPIN TYPE-1 DOMAIN-CONTAINING PROTEIN"/>
    <property type="match status" value="1"/>
</dbReference>
<dbReference type="RefSeq" id="WP_092983996.1">
    <property type="nucleotide sequence ID" value="NZ_FNFY01000002.1"/>
</dbReference>
<dbReference type="InterPro" id="IPR011051">
    <property type="entry name" value="RmlC_Cupin_sf"/>
</dbReference>
<dbReference type="InterPro" id="IPR014710">
    <property type="entry name" value="RmlC-like_jellyroll"/>
</dbReference>
<organism evidence="2 3">
    <name type="scientific">Lacicoccus qingdaonensis</name>
    <dbReference type="NCBI Taxonomy" id="576118"/>
    <lineage>
        <taxon>Bacteria</taxon>
        <taxon>Bacillati</taxon>
        <taxon>Bacillota</taxon>
        <taxon>Bacilli</taxon>
        <taxon>Bacillales</taxon>
        <taxon>Salinicoccaceae</taxon>
        <taxon>Lacicoccus</taxon>
    </lineage>
</organism>
<reference evidence="3" key="1">
    <citation type="submission" date="2016-10" db="EMBL/GenBank/DDBJ databases">
        <authorList>
            <person name="Varghese N."/>
            <person name="Submissions S."/>
        </authorList>
    </citation>
    <scope>NUCLEOTIDE SEQUENCE [LARGE SCALE GENOMIC DNA]</scope>
    <source>
        <strain evidence="3">CGMCC 1.8895</strain>
    </source>
</reference>